<evidence type="ECO:0000256" key="1">
    <source>
        <dbReference type="SAM" id="SignalP"/>
    </source>
</evidence>
<name>A0ABT2SLB1_9FIRM</name>
<dbReference type="EMBL" id="JAOQKE010000007">
    <property type="protein sequence ID" value="MCU6725299.1"/>
    <property type="molecule type" value="Genomic_DNA"/>
</dbReference>
<sequence>MKKIAAIMLALLIAGISTGAALAYLTAQESVENRLTAASTDIEITEQFDPPEELHPGTVIPKKVAVTSHSSTDCYVRVLVEFSSWKAQQFCEKLEILDGWEKTDDGYYYWKEKVHPGETTGQLFSQVKIRSNVDREDLEKFEILVYAEAVSCGSDSMQEAWKKMDNPA</sequence>
<comment type="caution">
    <text evidence="2">The sequence shown here is derived from an EMBL/GenBank/DDBJ whole genome shotgun (WGS) entry which is preliminary data.</text>
</comment>
<accession>A0ABT2SLB1</accession>
<proteinExistence type="predicted"/>
<keyword evidence="3" id="KW-1185">Reference proteome</keyword>
<keyword evidence="1" id="KW-0732">Signal</keyword>
<gene>
    <name evidence="2" type="ORF">OCV47_08045</name>
</gene>
<dbReference type="RefSeq" id="WP_262654624.1">
    <property type="nucleotide sequence ID" value="NZ_JAOQKE010000007.1"/>
</dbReference>
<organism evidence="2 3">
    <name type="scientific">Muricoprocola aceti</name>
    <dbReference type="NCBI Taxonomy" id="2981772"/>
    <lineage>
        <taxon>Bacteria</taxon>
        <taxon>Bacillati</taxon>
        <taxon>Bacillota</taxon>
        <taxon>Clostridia</taxon>
        <taxon>Lachnospirales</taxon>
        <taxon>Lachnospiraceae</taxon>
        <taxon>Muricoprocola</taxon>
    </lineage>
</organism>
<protein>
    <recommendedName>
        <fullName evidence="4">Alternate signal-mediated exported protein, CPF_0494 family</fullName>
    </recommendedName>
</protein>
<reference evidence="2 3" key="1">
    <citation type="journal article" date="2021" name="ISME Commun">
        <title>Automated analysis of genomic sequences facilitates high-throughput and comprehensive description of bacteria.</title>
        <authorList>
            <person name="Hitch T.C.A."/>
        </authorList>
    </citation>
    <scope>NUCLEOTIDE SEQUENCE [LARGE SCALE GENOMIC DNA]</scope>
    <source>
        <strain evidence="2 3">Sanger_29</strain>
    </source>
</reference>
<feature type="signal peptide" evidence="1">
    <location>
        <begin position="1"/>
        <end position="23"/>
    </location>
</feature>
<evidence type="ECO:0000313" key="2">
    <source>
        <dbReference type="EMBL" id="MCU6725299.1"/>
    </source>
</evidence>
<evidence type="ECO:0008006" key="4">
    <source>
        <dbReference type="Google" id="ProtNLM"/>
    </source>
</evidence>
<dbReference type="Proteomes" id="UP001652338">
    <property type="component" value="Unassembled WGS sequence"/>
</dbReference>
<evidence type="ECO:0000313" key="3">
    <source>
        <dbReference type="Proteomes" id="UP001652338"/>
    </source>
</evidence>
<feature type="chain" id="PRO_5046585557" description="Alternate signal-mediated exported protein, CPF_0494 family" evidence="1">
    <location>
        <begin position="24"/>
        <end position="168"/>
    </location>
</feature>